<feature type="region of interest" description="Disordered" evidence="1">
    <location>
        <begin position="152"/>
        <end position="175"/>
    </location>
</feature>
<feature type="compositionally biased region" description="Low complexity" evidence="1">
    <location>
        <begin position="162"/>
        <end position="175"/>
    </location>
</feature>
<dbReference type="EMBL" id="BMJB01000002">
    <property type="protein sequence ID" value="GGA74057.1"/>
    <property type="molecule type" value="Genomic_DNA"/>
</dbReference>
<organism evidence="3 4">
    <name type="scientific">Edaphobacter acidisoli</name>
    <dbReference type="NCBI Taxonomy" id="2040573"/>
    <lineage>
        <taxon>Bacteria</taxon>
        <taxon>Pseudomonadati</taxon>
        <taxon>Acidobacteriota</taxon>
        <taxon>Terriglobia</taxon>
        <taxon>Terriglobales</taxon>
        <taxon>Acidobacteriaceae</taxon>
        <taxon>Edaphobacter</taxon>
    </lineage>
</organism>
<keyword evidence="2" id="KW-0732">Signal</keyword>
<protein>
    <submittedName>
        <fullName evidence="3">Uncharacterized protein</fullName>
    </submittedName>
</protein>
<gene>
    <name evidence="3" type="ORF">GCM10011507_26760</name>
</gene>
<dbReference type="AlphaFoldDB" id="A0A916W7U8"/>
<comment type="caution">
    <text evidence="3">The sequence shown here is derived from an EMBL/GenBank/DDBJ whole genome shotgun (WGS) entry which is preliminary data.</text>
</comment>
<keyword evidence="4" id="KW-1185">Reference proteome</keyword>
<evidence type="ECO:0000313" key="3">
    <source>
        <dbReference type="EMBL" id="GGA74057.1"/>
    </source>
</evidence>
<proteinExistence type="predicted"/>
<reference evidence="3" key="1">
    <citation type="journal article" date="2014" name="Int. J. Syst. Evol. Microbiol.">
        <title>Complete genome sequence of Corynebacterium casei LMG S-19264T (=DSM 44701T), isolated from a smear-ripened cheese.</title>
        <authorList>
            <consortium name="US DOE Joint Genome Institute (JGI-PGF)"/>
            <person name="Walter F."/>
            <person name="Albersmeier A."/>
            <person name="Kalinowski J."/>
            <person name="Ruckert C."/>
        </authorList>
    </citation>
    <scope>NUCLEOTIDE SEQUENCE</scope>
    <source>
        <strain evidence="3">CGMCC 1.15447</strain>
    </source>
</reference>
<accession>A0A916W7U8</accession>
<dbReference type="RefSeq" id="WP_188760037.1">
    <property type="nucleotide sequence ID" value="NZ_BMJB01000002.1"/>
</dbReference>
<feature type="chain" id="PRO_5037801844" evidence="2">
    <location>
        <begin position="22"/>
        <end position="175"/>
    </location>
</feature>
<name>A0A916W7U8_9BACT</name>
<reference evidence="3" key="2">
    <citation type="submission" date="2020-09" db="EMBL/GenBank/DDBJ databases">
        <authorList>
            <person name="Sun Q."/>
            <person name="Zhou Y."/>
        </authorList>
    </citation>
    <scope>NUCLEOTIDE SEQUENCE</scope>
    <source>
        <strain evidence="3">CGMCC 1.15447</strain>
    </source>
</reference>
<feature type="signal peptide" evidence="2">
    <location>
        <begin position="1"/>
        <end position="21"/>
    </location>
</feature>
<dbReference type="Proteomes" id="UP000648801">
    <property type="component" value="Unassembled WGS sequence"/>
</dbReference>
<evidence type="ECO:0000313" key="4">
    <source>
        <dbReference type="Proteomes" id="UP000648801"/>
    </source>
</evidence>
<evidence type="ECO:0000256" key="1">
    <source>
        <dbReference type="SAM" id="MobiDB-lite"/>
    </source>
</evidence>
<evidence type="ECO:0000256" key="2">
    <source>
        <dbReference type="SAM" id="SignalP"/>
    </source>
</evidence>
<sequence length="175" mass="19901">MKRFRQLLCFGLVCVSALLIAESKNPADYPLRIHIFGRNQTTWYHNRFNDESKGDGRANLFENGEPKGVDFSYDCSDKIRASFGFETYPAKWKKPGRELVVLFPVFGKSGVYFTCNLKTDVKDFAYFAHDGRMGSEPIADFKAWMMKHEYDPEHGKDTPIRTAQPTAQAAPASSQ</sequence>